<dbReference type="InterPro" id="IPR021109">
    <property type="entry name" value="Peptidase_aspartic_dom_sf"/>
</dbReference>
<gene>
    <name evidence="1" type="ORF">CNE99_03865</name>
</gene>
<accession>A0A2A5WUS4</accession>
<dbReference type="EMBL" id="NTKD01000013">
    <property type="protein sequence ID" value="PDH40310.1"/>
    <property type="molecule type" value="Genomic_DNA"/>
</dbReference>
<dbReference type="Pfam" id="PF13975">
    <property type="entry name" value="gag-asp_proteas"/>
    <property type="match status" value="1"/>
</dbReference>
<name>A0A2A5WUS4_9GAMM</name>
<reference evidence="1 2" key="1">
    <citation type="submission" date="2017-08" db="EMBL/GenBank/DDBJ databases">
        <title>Fine stratification of microbial communities through a metagenomic profile of the photic zone.</title>
        <authorList>
            <person name="Haro-Moreno J.M."/>
            <person name="Lopez-Perez M."/>
            <person name="De La Torre J."/>
            <person name="Picazo A."/>
            <person name="Camacho A."/>
            <person name="Rodriguez-Valera F."/>
        </authorList>
    </citation>
    <scope>NUCLEOTIDE SEQUENCE [LARGE SCALE GENOMIC DNA]</scope>
    <source>
        <strain evidence="1">MED-G24</strain>
    </source>
</reference>
<sequence>MINGTPVSFLVDTGATVVAMNLPTARRLGLDVTDAQREKVATAGGIVESWEVLVDRIQVGSVSVVNAKTAVMDGNYPEDILLGMSFLDQL</sequence>
<dbReference type="CDD" id="cd05483">
    <property type="entry name" value="retropepsin_like_bacteria"/>
    <property type="match status" value="1"/>
</dbReference>
<dbReference type="Proteomes" id="UP000219327">
    <property type="component" value="Unassembled WGS sequence"/>
</dbReference>
<dbReference type="AlphaFoldDB" id="A0A2A5WUS4"/>
<evidence type="ECO:0008006" key="3">
    <source>
        <dbReference type="Google" id="ProtNLM"/>
    </source>
</evidence>
<organism evidence="1 2">
    <name type="scientific">OM182 bacterium MED-G24</name>
    <dbReference type="NCBI Taxonomy" id="1986255"/>
    <lineage>
        <taxon>Bacteria</taxon>
        <taxon>Pseudomonadati</taxon>
        <taxon>Pseudomonadota</taxon>
        <taxon>Gammaproteobacteria</taxon>
        <taxon>OMG group</taxon>
        <taxon>OM182 clade</taxon>
    </lineage>
</organism>
<proteinExistence type="predicted"/>
<dbReference type="InterPro" id="IPR011969">
    <property type="entry name" value="Clan_AA_Asp_peptidase_C"/>
</dbReference>
<comment type="caution">
    <text evidence="1">The sequence shown here is derived from an EMBL/GenBank/DDBJ whole genome shotgun (WGS) entry which is preliminary data.</text>
</comment>
<dbReference type="NCBIfam" id="TIGR02281">
    <property type="entry name" value="clan_AA_DTGA"/>
    <property type="match status" value="1"/>
</dbReference>
<evidence type="ECO:0000313" key="2">
    <source>
        <dbReference type="Proteomes" id="UP000219327"/>
    </source>
</evidence>
<protein>
    <recommendedName>
        <fullName evidence="3">TIGR02281 family clan AA aspartic protease</fullName>
    </recommendedName>
</protein>
<dbReference type="Gene3D" id="2.40.70.10">
    <property type="entry name" value="Acid Proteases"/>
    <property type="match status" value="1"/>
</dbReference>
<evidence type="ECO:0000313" key="1">
    <source>
        <dbReference type="EMBL" id="PDH40310.1"/>
    </source>
</evidence>
<dbReference type="InterPro" id="IPR034122">
    <property type="entry name" value="Retropepsin-like_bacterial"/>
</dbReference>
<dbReference type="SUPFAM" id="SSF50630">
    <property type="entry name" value="Acid proteases"/>
    <property type="match status" value="1"/>
</dbReference>